<name>A0A8H7J755_9PLEO</name>
<evidence type="ECO:0000313" key="9">
    <source>
        <dbReference type="EMBL" id="KAF9696941.1"/>
    </source>
</evidence>
<protein>
    <recommendedName>
        <fullName evidence="8">Rhodopsin domain-containing protein</fullName>
    </recommendedName>
</protein>
<feature type="compositionally biased region" description="Basic and acidic residues" evidence="6">
    <location>
        <begin position="363"/>
        <end position="375"/>
    </location>
</feature>
<sequence>MDIATAALRLFVREKNALNSAQKKNPDWPEPNYVDPETRMPLLIGVTCTSGFIMLVLLGIRIYTRHKMSTRGLGVDDILMVLAAIFSTALVAIVCVCAVYGTGYHNWDIRTEWYPTWGKATFSQNLAFIPATTLTKLSILHTYLFLFPSRANAIFCRTMMAFLWVWGTIQIIVSCFQCRPLSSYWDISMKKKCILINPYLYSSGAVNSLTDVIVYLWPSRTLFTLELPLLRRLGLLVTFSAGLVAVLASILRMVSIRNASSSSDSTWEGTFIALWKVLEVTFGVKCGCLPAVKPLIERFLPKPNTDSSRSQIEGYSSNNFNRLDNCDSHSRVNSDRGVGLRALSHDSLPDGEDGTASEDAENEEKQLERSYKTMR</sequence>
<feature type="transmembrane region" description="Helical" evidence="7">
    <location>
        <begin position="78"/>
        <end position="101"/>
    </location>
</feature>
<accession>A0A8H7J755</accession>
<feature type="domain" description="Rhodopsin" evidence="8">
    <location>
        <begin position="60"/>
        <end position="298"/>
    </location>
</feature>
<evidence type="ECO:0000256" key="6">
    <source>
        <dbReference type="SAM" id="MobiDB-lite"/>
    </source>
</evidence>
<dbReference type="InterPro" id="IPR052337">
    <property type="entry name" value="SAT4-like"/>
</dbReference>
<organism evidence="9 10">
    <name type="scientific">Ascochyta lentis</name>
    <dbReference type="NCBI Taxonomy" id="205686"/>
    <lineage>
        <taxon>Eukaryota</taxon>
        <taxon>Fungi</taxon>
        <taxon>Dikarya</taxon>
        <taxon>Ascomycota</taxon>
        <taxon>Pezizomycotina</taxon>
        <taxon>Dothideomycetes</taxon>
        <taxon>Pleosporomycetidae</taxon>
        <taxon>Pleosporales</taxon>
        <taxon>Pleosporineae</taxon>
        <taxon>Didymellaceae</taxon>
        <taxon>Ascochyta</taxon>
    </lineage>
</organism>
<dbReference type="GO" id="GO:0016020">
    <property type="term" value="C:membrane"/>
    <property type="evidence" value="ECO:0007669"/>
    <property type="project" value="UniProtKB-SubCell"/>
</dbReference>
<keyword evidence="10" id="KW-1185">Reference proteome</keyword>
<keyword evidence="2 7" id="KW-0812">Transmembrane</keyword>
<evidence type="ECO:0000256" key="5">
    <source>
        <dbReference type="ARBA" id="ARBA00038359"/>
    </source>
</evidence>
<feature type="compositionally biased region" description="Acidic residues" evidence="6">
    <location>
        <begin position="349"/>
        <end position="362"/>
    </location>
</feature>
<reference evidence="9" key="1">
    <citation type="submission" date="2018-12" db="EMBL/GenBank/DDBJ databases">
        <authorList>
            <person name="Syme R.A."/>
            <person name="Farfan-Caceres L."/>
            <person name="Lichtenzveig J."/>
        </authorList>
    </citation>
    <scope>NUCLEOTIDE SEQUENCE</scope>
    <source>
        <strain evidence="9">Al4</strain>
    </source>
</reference>
<dbReference type="Pfam" id="PF20684">
    <property type="entry name" value="Fung_rhodopsin"/>
    <property type="match status" value="1"/>
</dbReference>
<comment type="subcellular location">
    <subcellularLocation>
        <location evidence="1">Membrane</location>
        <topology evidence="1">Multi-pass membrane protein</topology>
    </subcellularLocation>
</comment>
<comment type="similarity">
    <text evidence="5">Belongs to the SAT4 family.</text>
</comment>
<gene>
    <name evidence="9" type="ORF">EKO04_004934</name>
</gene>
<proteinExistence type="inferred from homology"/>
<evidence type="ECO:0000256" key="1">
    <source>
        <dbReference type="ARBA" id="ARBA00004141"/>
    </source>
</evidence>
<dbReference type="PANTHER" id="PTHR33048">
    <property type="entry name" value="PTH11-LIKE INTEGRAL MEMBRANE PROTEIN (AFU_ORTHOLOGUE AFUA_5G11245)"/>
    <property type="match status" value="1"/>
</dbReference>
<evidence type="ECO:0000259" key="8">
    <source>
        <dbReference type="Pfam" id="PF20684"/>
    </source>
</evidence>
<evidence type="ECO:0000256" key="2">
    <source>
        <dbReference type="ARBA" id="ARBA00022692"/>
    </source>
</evidence>
<reference evidence="9" key="2">
    <citation type="submission" date="2020-09" db="EMBL/GenBank/DDBJ databases">
        <title>Reference genome assembly for Australian Ascochyta lentis isolate Al4.</title>
        <authorList>
            <person name="Lee R.C."/>
            <person name="Farfan-Caceres L.M."/>
            <person name="Debler J.W."/>
            <person name="Williams A.H."/>
            <person name="Henares B.M."/>
        </authorList>
    </citation>
    <scope>NUCLEOTIDE SEQUENCE</scope>
    <source>
        <strain evidence="9">Al4</strain>
    </source>
</reference>
<dbReference type="PANTHER" id="PTHR33048:SF129">
    <property type="entry name" value="INTEGRAL MEMBRANE PROTEIN-RELATED"/>
    <property type="match status" value="1"/>
</dbReference>
<evidence type="ECO:0000256" key="7">
    <source>
        <dbReference type="SAM" id="Phobius"/>
    </source>
</evidence>
<feature type="transmembrane region" description="Helical" evidence="7">
    <location>
        <begin position="40"/>
        <end position="58"/>
    </location>
</feature>
<comment type="caution">
    <text evidence="9">The sequence shown here is derived from an EMBL/GenBank/DDBJ whole genome shotgun (WGS) entry which is preliminary data.</text>
</comment>
<dbReference type="Proteomes" id="UP000651452">
    <property type="component" value="Unassembled WGS sequence"/>
</dbReference>
<evidence type="ECO:0000313" key="10">
    <source>
        <dbReference type="Proteomes" id="UP000651452"/>
    </source>
</evidence>
<evidence type="ECO:0000256" key="4">
    <source>
        <dbReference type="ARBA" id="ARBA00023136"/>
    </source>
</evidence>
<evidence type="ECO:0000256" key="3">
    <source>
        <dbReference type="ARBA" id="ARBA00022989"/>
    </source>
</evidence>
<dbReference type="EMBL" id="RZGK01000008">
    <property type="protein sequence ID" value="KAF9696941.1"/>
    <property type="molecule type" value="Genomic_DNA"/>
</dbReference>
<feature type="region of interest" description="Disordered" evidence="6">
    <location>
        <begin position="341"/>
        <end position="375"/>
    </location>
</feature>
<keyword evidence="3 7" id="KW-1133">Transmembrane helix</keyword>
<feature type="transmembrane region" description="Helical" evidence="7">
    <location>
        <begin position="229"/>
        <end position="251"/>
    </location>
</feature>
<dbReference type="AlphaFoldDB" id="A0A8H7J755"/>
<dbReference type="InterPro" id="IPR049326">
    <property type="entry name" value="Rhodopsin_dom_fungi"/>
</dbReference>
<feature type="transmembrane region" description="Helical" evidence="7">
    <location>
        <begin position="159"/>
        <end position="178"/>
    </location>
</feature>
<keyword evidence="4 7" id="KW-0472">Membrane</keyword>
<feature type="transmembrane region" description="Helical" evidence="7">
    <location>
        <begin position="199"/>
        <end position="217"/>
    </location>
</feature>
<dbReference type="OrthoDB" id="5401779at2759"/>